<dbReference type="Gene3D" id="1.10.268.20">
    <property type="match status" value="1"/>
</dbReference>
<keyword evidence="2" id="KW-0732">Signal</keyword>
<comment type="subcellular location">
    <subcellularLocation>
        <location evidence="1">Endosome membrane</location>
        <topology evidence="1">Peripheral membrane protein</topology>
    </subcellularLocation>
</comment>
<dbReference type="EMBL" id="LR790705">
    <property type="protein sequence ID" value="CAB3266567.1"/>
    <property type="molecule type" value="mRNA"/>
</dbReference>
<proteinExistence type="evidence at transcript level"/>
<dbReference type="GO" id="GO:0010008">
    <property type="term" value="C:endosome membrane"/>
    <property type="evidence" value="ECO:0007669"/>
    <property type="project" value="UniProtKB-SubCell"/>
</dbReference>
<protein>
    <submittedName>
        <fullName evidence="4">Sarcalumenin-like</fullName>
    </submittedName>
</protein>
<organism evidence="4">
    <name type="scientific">Phallusia mammillata</name>
    <dbReference type="NCBI Taxonomy" id="59560"/>
    <lineage>
        <taxon>Eukaryota</taxon>
        <taxon>Metazoa</taxon>
        <taxon>Chordata</taxon>
        <taxon>Tunicata</taxon>
        <taxon>Ascidiacea</taxon>
        <taxon>Phlebobranchia</taxon>
        <taxon>Ascidiidae</taxon>
        <taxon>Phallusia</taxon>
    </lineage>
</organism>
<dbReference type="GO" id="GO:0005525">
    <property type="term" value="F:GTP binding"/>
    <property type="evidence" value="ECO:0007669"/>
    <property type="project" value="InterPro"/>
</dbReference>
<evidence type="ECO:0000313" key="4">
    <source>
        <dbReference type="EMBL" id="CAB3266567.1"/>
    </source>
</evidence>
<feature type="domain" description="Dynamin-type G" evidence="3">
    <location>
        <begin position="99"/>
        <end position="336"/>
    </location>
</feature>
<accession>A0A6F9DSZ5</accession>
<reference evidence="4" key="1">
    <citation type="submission" date="2020-04" db="EMBL/GenBank/DDBJ databases">
        <authorList>
            <person name="Neveu A P."/>
        </authorList>
    </citation>
    <scope>NUCLEOTIDE SEQUENCE</scope>
    <source>
        <tissue evidence="4">Whole embryo</tissue>
    </source>
</reference>
<dbReference type="Pfam" id="PF00350">
    <property type="entry name" value="Dynamin_N"/>
    <property type="match status" value="1"/>
</dbReference>
<evidence type="ECO:0000256" key="1">
    <source>
        <dbReference type="ARBA" id="ARBA00004481"/>
    </source>
</evidence>
<dbReference type="SUPFAM" id="SSF52540">
    <property type="entry name" value="P-loop containing nucleoside triphosphate hydrolases"/>
    <property type="match status" value="1"/>
</dbReference>
<dbReference type="InterPro" id="IPR045063">
    <property type="entry name" value="Dynamin_N"/>
</dbReference>
<dbReference type="CDD" id="cd09913">
    <property type="entry name" value="EHD"/>
    <property type="match status" value="1"/>
</dbReference>
<gene>
    <name evidence="4" type="primary">Srl</name>
</gene>
<feature type="signal peptide" evidence="2">
    <location>
        <begin position="1"/>
        <end position="19"/>
    </location>
</feature>
<evidence type="ECO:0000256" key="2">
    <source>
        <dbReference type="SAM" id="SignalP"/>
    </source>
</evidence>
<name>A0A6F9DSZ5_9ASCI</name>
<dbReference type="AlphaFoldDB" id="A0A6F9DSZ5"/>
<dbReference type="InterPro" id="IPR051943">
    <property type="entry name" value="TRAFAC_Dynamin-like_GTPase"/>
</dbReference>
<dbReference type="PANTHER" id="PTHR43681:SF1">
    <property type="entry name" value="SARCALUMENIN"/>
    <property type="match status" value="1"/>
</dbReference>
<dbReference type="PANTHER" id="PTHR43681">
    <property type="entry name" value="TRANSMEMBRANE GTPASE FZO"/>
    <property type="match status" value="1"/>
</dbReference>
<dbReference type="Gene3D" id="3.40.50.300">
    <property type="entry name" value="P-loop containing nucleotide triphosphate hydrolases"/>
    <property type="match status" value="1"/>
</dbReference>
<dbReference type="PROSITE" id="PS51718">
    <property type="entry name" value="G_DYNAMIN_2"/>
    <property type="match status" value="1"/>
</dbReference>
<evidence type="ECO:0000259" key="3">
    <source>
        <dbReference type="PROSITE" id="PS51718"/>
    </source>
</evidence>
<dbReference type="InterPro" id="IPR040990">
    <property type="entry name" value="DUF5600"/>
</dbReference>
<feature type="chain" id="PRO_5026057472" evidence="2">
    <location>
        <begin position="20"/>
        <end position="464"/>
    </location>
</feature>
<dbReference type="InterPro" id="IPR027417">
    <property type="entry name" value="P-loop_NTPase"/>
</dbReference>
<dbReference type="Pfam" id="PF18150">
    <property type="entry name" value="DUF5600"/>
    <property type="match status" value="1"/>
</dbReference>
<sequence length="464" mass="53539">MNNLLIFLLLALIISPNYGGRNQNEFEEPDQSQHSHDSLHLRQRDHIHRTLRYDRPNPATHNQILEQLVDVYQRTIQPLEDAYHYNDLPERNDLSVGQIKANPLVLFLGPWSTGKTTMLNYILDTDILRTGAEPTTSEFTIVSYDEKKKSTEGVVLVSDKSKGLDALEKYGQNFLERFTGVGLPHPLLRRVTFLDTPGIIENRKQQERGYPFNKVVKWFIDRAQLILIVFDPTKLDVGLELETLFKQLKGKESQIRLILNKADSIATQELMRVYGALFWSLAPLINVTEPPRVYTGSFWPYEYKFNSNSALFKQEEASLLQDLNDVIENRLENKIALVRQHATRVRIHALLVDEYLGKLNKQWTFLDNQENVIDKLLQSPSEFNIFKGVQTKNNISPFDLPSPSVYRDFFSNNHMTDFKPLSQHCGYFSSCLMDQLDEAISTKLPALLAQANKQKHFSESRDEL</sequence>
<dbReference type="InterPro" id="IPR030381">
    <property type="entry name" value="G_DYNAMIN_dom"/>
</dbReference>